<dbReference type="GO" id="GO:0019888">
    <property type="term" value="F:protein phosphatase regulator activity"/>
    <property type="evidence" value="ECO:0007669"/>
    <property type="project" value="UniProtKB-UniRule"/>
</dbReference>
<dbReference type="InterPro" id="IPR002554">
    <property type="entry name" value="PP2A_B56"/>
</dbReference>
<dbReference type="FunFam" id="1.25.10.10:FF:000331">
    <property type="entry name" value="Phosphoprotein phosphatase, putative"/>
    <property type="match status" value="1"/>
</dbReference>
<dbReference type="GO" id="GO:0000159">
    <property type="term" value="C:protein phosphatase type 2A complex"/>
    <property type="evidence" value="ECO:0007669"/>
    <property type="project" value="UniProtKB-UniRule"/>
</dbReference>
<dbReference type="GO" id="GO:0007165">
    <property type="term" value="P:signal transduction"/>
    <property type="evidence" value="ECO:0007669"/>
    <property type="project" value="InterPro"/>
</dbReference>
<dbReference type="PIRSF" id="PIRSF028043">
    <property type="entry name" value="PP2A_B56"/>
    <property type="match status" value="1"/>
</dbReference>
<dbReference type="InterPro" id="IPR016024">
    <property type="entry name" value="ARM-type_fold"/>
</dbReference>
<dbReference type="PANTHER" id="PTHR10257">
    <property type="entry name" value="SERINE/THREONINE PROTEIN PHOSPHATASE 2A PP2A REGULATORY SUBUNIT B"/>
    <property type="match status" value="1"/>
</dbReference>
<dbReference type="InterPro" id="IPR011989">
    <property type="entry name" value="ARM-like"/>
</dbReference>
<dbReference type="SUPFAM" id="SSF48371">
    <property type="entry name" value="ARM repeat"/>
    <property type="match status" value="1"/>
</dbReference>
<feature type="region of interest" description="Disordered" evidence="2">
    <location>
        <begin position="1"/>
        <end position="28"/>
    </location>
</feature>
<dbReference type="Pfam" id="PF01603">
    <property type="entry name" value="B56"/>
    <property type="match status" value="1"/>
</dbReference>
<accession>A0A368RB10</accession>
<proteinExistence type="inferred from homology"/>
<name>A0A368RB10_SETIT</name>
<dbReference type="PANTHER" id="PTHR10257:SF55">
    <property type="entry name" value="SERINE_THREONINE PROTEIN PHOSPHATASE 2A REGULATORY SUBUNIT"/>
    <property type="match status" value="1"/>
</dbReference>
<organism evidence="3">
    <name type="scientific">Setaria italica</name>
    <name type="common">Foxtail millet</name>
    <name type="synonym">Panicum italicum</name>
    <dbReference type="NCBI Taxonomy" id="4555"/>
    <lineage>
        <taxon>Eukaryota</taxon>
        <taxon>Viridiplantae</taxon>
        <taxon>Streptophyta</taxon>
        <taxon>Embryophyta</taxon>
        <taxon>Tracheophyta</taxon>
        <taxon>Spermatophyta</taxon>
        <taxon>Magnoliopsida</taxon>
        <taxon>Liliopsida</taxon>
        <taxon>Poales</taxon>
        <taxon>Poaceae</taxon>
        <taxon>PACMAD clade</taxon>
        <taxon>Panicoideae</taxon>
        <taxon>Panicodae</taxon>
        <taxon>Paniceae</taxon>
        <taxon>Cenchrinae</taxon>
        <taxon>Setaria</taxon>
    </lineage>
</organism>
<reference evidence="3" key="1">
    <citation type="journal article" date="2012" name="Nat. Biotechnol.">
        <title>Reference genome sequence of the model plant Setaria.</title>
        <authorList>
            <person name="Bennetzen J.L."/>
            <person name="Schmutz J."/>
            <person name="Wang H."/>
            <person name="Percifield R."/>
            <person name="Hawkins J."/>
            <person name="Pontaroli A.C."/>
            <person name="Estep M."/>
            <person name="Feng L."/>
            <person name="Vaughn J.N."/>
            <person name="Grimwood J."/>
            <person name="Jenkins J."/>
            <person name="Barry K."/>
            <person name="Lindquist E."/>
            <person name="Hellsten U."/>
            <person name="Deshpande S."/>
            <person name="Wang X."/>
            <person name="Wu X."/>
            <person name="Mitros T."/>
            <person name="Triplett J."/>
            <person name="Yang X."/>
            <person name="Ye C.Y."/>
            <person name="Mauro-Herrera M."/>
            <person name="Wang L."/>
            <person name="Li P."/>
            <person name="Sharma M."/>
            <person name="Sharma R."/>
            <person name="Ronald P.C."/>
            <person name="Panaud O."/>
            <person name="Kellogg E.A."/>
            <person name="Brutnell T.P."/>
            <person name="Doust A.N."/>
            <person name="Tuskan G.A."/>
            <person name="Rokhsar D."/>
            <person name="Devos K.M."/>
        </authorList>
    </citation>
    <scope>NUCLEOTIDE SEQUENCE [LARGE SCALE GENOMIC DNA]</scope>
    <source>
        <strain evidence="3">Yugu1</strain>
    </source>
</reference>
<feature type="compositionally biased region" description="Polar residues" evidence="2">
    <location>
        <begin position="1"/>
        <end position="14"/>
    </location>
</feature>
<dbReference type="Gene3D" id="1.25.10.10">
    <property type="entry name" value="Leucine-rich Repeat Variant"/>
    <property type="match status" value="1"/>
</dbReference>
<dbReference type="AlphaFoldDB" id="A0A368RB10"/>
<sequence length="355" mass="40833">MSRTGRSRTCLSARSSSSGGGEGEEEEPMFDPAWPHLHLVYDLLLKFIGSSSLDAKVGKKYFDHTFIVKLLELFNSEDPRERDCLKTILHRIYGKFMVHRPFIRKAVSNIFYHFVFETDRHNGIAELLEVFGSVISGFTLPLKEEHKIFLWRVLIPLHKPKTLGVYLQQLTYCVTQFVEKEPKLASSVILGLLRYWPITNSQKEVMFLSEIEEVLEATNMVEFQKCMVLLFRRIAHCINSSHFQVAERALFMWNNDHIISLVAQNRQAIVPIVTPALEENIQNHWNVSVLNLTANVKKMLSEMDEELFSACLAKHKEDGERQASLEQKRRLAWERLESAAAFQPVTGNTAVLVSR</sequence>
<reference evidence="3" key="2">
    <citation type="submission" date="2015-07" db="EMBL/GenBank/DDBJ databases">
        <authorList>
            <person name="Noorani M."/>
        </authorList>
    </citation>
    <scope>NUCLEOTIDE SEQUENCE</scope>
    <source>
        <strain evidence="3">Yugu1</strain>
    </source>
</reference>
<comment type="similarity">
    <text evidence="1">Belongs to the phosphatase 2A regulatory subunit.</text>
</comment>
<dbReference type="EMBL" id="CM003532">
    <property type="protein sequence ID" value="RCV26770.1"/>
    <property type="molecule type" value="Genomic_DNA"/>
</dbReference>
<evidence type="ECO:0000256" key="2">
    <source>
        <dbReference type="SAM" id="MobiDB-lite"/>
    </source>
</evidence>
<comment type="function">
    <text evidence="1">The B regulatory subunit might modulate substrate selectivity and catalytic activity, and also might direct the localization of the catalytic enzyme to a particular subcellular compartment.</text>
</comment>
<dbReference type="OrthoDB" id="10264446at2759"/>
<evidence type="ECO:0000313" key="3">
    <source>
        <dbReference type="EMBL" id="RCV26770.1"/>
    </source>
</evidence>
<evidence type="ECO:0000256" key="1">
    <source>
        <dbReference type="PIRNR" id="PIRNR028043"/>
    </source>
</evidence>
<gene>
    <name evidence="3" type="ORF">SETIT_5G272900v2</name>
</gene>
<protein>
    <recommendedName>
        <fullName evidence="1">Serine/threonine protein phosphatase 2A regulatory subunit</fullName>
    </recommendedName>
</protein>